<evidence type="ECO:0000313" key="2">
    <source>
        <dbReference type="EMBL" id="KAK7255483.1"/>
    </source>
</evidence>
<proteinExistence type="predicted"/>
<dbReference type="AlphaFoldDB" id="A0AAN9EK80"/>
<name>A0AAN9EK80_CROPI</name>
<feature type="compositionally biased region" description="Basic and acidic residues" evidence="1">
    <location>
        <begin position="70"/>
        <end position="86"/>
    </location>
</feature>
<gene>
    <name evidence="2" type="ORF">RIF29_28893</name>
</gene>
<keyword evidence="3" id="KW-1185">Reference proteome</keyword>
<evidence type="ECO:0000313" key="3">
    <source>
        <dbReference type="Proteomes" id="UP001372338"/>
    </source>
</evidence>
<comment type="caution">
    <text evidence="2">The sequence shown here is derived from an EMBL/GenBank/DDBJ whole genome shotgun (WGS) entry which is preliminary data.</text>
</comment>
<sequence>MRNMLERDRVEESELHPLVAGEIGNIQSHQLIEGADGAEPRTVMDNSQHSGSQKDGEWKTVMTRRKAAQLKKDGAGVINKGDDGEIPKFSNG</sequence>
<reference evidence="2 3" key="1">
    <citation type="submission" date="2024-01" db="EMBL/GenBank/DDBJ databases">
        <title>The genomes of 5 underutilized Papilionoideae crops provide insights into root nodulation and disease resistanc.</title>
        <authorList>
            <person name="Yuan L."/>
        </authorList>
    </citation>
    <scope>NUCLEOTIDE SEQUENCE [LARGE SCALE GENOMIC DNA]</scope>
    <source>
        <strain evidence="2">ZHUSHIDOU_FW_LH</strain>
        <tissue evidence="2">Leaf</tissue>
    </source>
</reference>
<dbReference type="EMBL" id="JAYWIO010000006">
    <property type="protein sequence ID" value="KAK7255483.1"/>
    <property type="molecule type" value="Genomic_DNA"/>
</dbReference>
<organism evidence="2 3">
    <name type="scientific">Crotalaria pallida</name>
    <name type="common">Smooth rattlebox</name>
    <name type="synonym">Crotalaria striata</name>
    <dbReference type="NCBI Taxonomy" id="3830"/>
    <lineage>
        <taxon>Eukaryota</taxon>
        <taxon>Viridiplantae</taxon>
        <taxon>Streptophyta</taxon>
        <taxon>Embryophyta</taxon>
        <taxon>Tracheophyta</taxon>
        <taxon>Spermatophyta</taxon>
        <taxon>Magnoliopsida</taxon>
        <taxon>eudicotyledons</taxon>
        <taxon>Gunneridae</taxon>
        <taxon>Pentapetalae</taxon>
        <taxon>rosids</taxon>
        <taxon>fabids</taxon>
        <taxon>Fabales</taxon>
        <taxon>Fabaceae</taxon>
        <taxon>Papilionoideae</taxon>
        <taxon>50 kb inversion clade</taxon>
        <taxon>genistoids sensu lato</taxon>
        <taxon>core genistoids</taxon>
        <taxon>Crotalarieae</taxon>
        <taxon>Crotalaria</taxon>
    </lineage>
</organism>
<feature type="region of interest" description="Disordered" evidence="1">
    <location>
        <begin position="35"/>
        <end position="92"/>
    </location>
</feature>
<evidence type="ECO:0000256" key="1">
    <source>
        <dbReference type="SAM" id="MobiDB-lite"/>
    </source>
</evidence>
<accession>A0AAN9EK80</accession>
<protein>
    <submittedName>
        <fullName evidence="2">Uncharacterized protein</fullName>
    </submittedName>
</protein>
<dbReference type="Proteomes" id="UP001372338">
    <property type="component" value="Unassembled WGS sequence"/>
</dbReference>